<dbReference type="AlphaFoldDB" id="X1NP69"/>
<organism evidence="1">
    <name type="scientific">marine sediment metagenome</name>
    <dbReference type="NCBI Taxonomy" id="412755"/>
    <lineage>
        <taxon>unclassified sequences</taxon>
        <taxon>metagenomes</taxon>
        <taxon>ecological metagenomes</taxon>
    </lineage>
</organism>
<accession>X1NP69</accession>
<gene>
    <name evidence="1" type="ORF">S06H3_45312</name>
</gene>
<evidence type="ECO:0000313" key="1">
    <source>
        <dbReference type="EMBL" id="GAI45842.1"/>
    </source>
</evidence>
<protein>
    <submittedName>
        <fullName evidence="1">Uncharacterized protein</fullName>
    </submittedName>
</protein>
<comment type="caution">
    <text evidence="1">The sequence shown here is derived from an EMBL/GenBank/DDBJ whole genome shotgun (WGS) entry which is preliminary data.</text>
</comment>
<proteinExistence type="predicted"/>
<reference evidence="1" key="1">
    <citation type="journal article" date="2014" name="Front. Microbiol.">
        <title>High frequency of phylogenetically diverse reductive dehalogenase-homologous genes in deep subseafloor sedimentary metagenomes.</title>
        <authorList>
            <person name="Kawai M."/>
            <person name="Futagami T."/>
            <person name="Toyoda A."/>
            <person name="Takaki Y."/>
            <person name="Nishi S."/>
            <person name="Hori S."/>
            <person name="Arai W."/>
            <person name="Tsubouchi T."/>
            <person name="Morono Y."/>
            <person name="Uchiyama I."/>
            <person name="Ito T."/>
            <person name="Fujiyama A."/>
            <person name="Inagaki F."/>
            <person name="Takami H."/>
        </authorList>
    </citation>
    <scope>NUCLEOTIDE SEQUENCE</scope>
    <source>
        <strain evidence="1">Expedition CK06-06</strain>
    </source>
</reference>
<name>X1NP69_9ZZZZ</name>
<feature type="non-terminal residue" evidence="1">
    <location>
        <position position="67"/>
    </location>
</feature>
<dbReference type="EMBL" id="BARV01028275">
    <property type="protein sequence ID" value="GAI45842.1"/>
    <property type="molecule type" value="Genomic_DNA"/>
</dbReference>
<sequence>MRQRIEVTCPICGKPFIVELDISTYVTAEAAAPPAKKRRAALVLRSQEVKVDFILRAMRALASKDPS</sequence>